<dbReference type="InterPro" id="IPR052338">
    <property type="entry name" value="Transposase_5"/>
</dbReference>
<proteinExistence type="predicted"/>
<reference evidence="1" key="1">
    <citation type="submission" date="2023-10" db="EMBL/GenBank/DDBJ databases">
        <title>Genome assembly of Pristionchus species.</title>
        <authorList>
            <person name="Yoshida K."/>
            <person name="Sommer R.J."/>
        </authorList>
    </citation>
    <scope>NUCLEOTIDE SEQUENCE</scope>
    <source>
        <strain evidence="1">RS0144</strain>
    </source>
</reference>
<evidence type="ECO:0008006" key="3">
    <source>
        <dbReference type="Google" id="ProtNLM"/>
    </source>
</evidence>
<dbReference type="EMBL" id="BTSX01000003">
    <property type="protein sequence ID" value="GMS91353.1"/>
    <property type="molecule type" value="Genomic_DNA"/>
</dbReference>
<sequence length="294" mass="34239">QWQGRRPLEKHWKDCIIGWHDDDKSYREIVELLAQPNIHTSRSTVARVLKKKFIPREYRPTSIKDMDLYASIRDTVIRCYLDDSQSTLQSVAATIKLEFNEEISVDVVRRIREESGFQCYNTRYGHSVRIVNRPLRLAFCREQIEKDNMFTAHVFTDECCVQLSANNRFVFCLRGDVQRRVKSVHKNPVKVMIWGGISWRGATPLVMFDTGSKINNGMYQAVLETAYKKWARFDYIGISRVNSGKSSENMSTSFKTTPPLILQQELWSTSRNNRSRVQPQMRKVIENEGAPVHD</sequence>
<dbReference type="GO" id="GO:0003676">
    <property type="term" value="F:nucleic acid binding"/>
    <property type="evidence" value="ECO:0007669"/>
    <property type="project" value="InterPro"/>
</dbReference>
<dbReference type="Proteomes" id="UP001432027">
    <property type="component" value="Unassembled WGS sequence"/>
</dbReference>
<feature type="non-terminal residue" evidence="1">
    <location>
        <position position="1"/>
    </location>
</feature>
<name>A0AAV5T7Z3_9BILA</name>
<dbReference type="Gene3D" id="3.30.420.10">
    <property type="entry name" value="Ribonuclease H-like superfamily/Ribonuclease H"/>
    <property type="match status" value="1"/>
</dbReference>
<dbReference type="PANTHER" id="PTHR23022">
    <property type="entry name" value="TRANSPOSABLE ELEMENT-RELATED"/>
    <property type="match status" value="1"/>
</dbReference>
<evidence type="ECO:0000313" key="2">
    <source>
        <dbReference type="Proteomes" id="UP001432027"/>
    </source>
</evidence>
<accession>A0AAV5T7Z3</accession>
<dbReference type="InterPro" id="IPR036397">
    <property type="entry name" value="RNaseH_sf"/>
</dbReference>
<protein>
    <recommendedName>
        <fullName evidence="3">Transposase Tc1-like domain-containing protein</fullName>
    </recommendedName>
</protein>
<comment type="caution">
    <text evidence="1">The sequence shown here is derived from an EMBL/GenBank/DDBJ whole genome shotgun (WGS) entry which is preliminary data.</text>
</comment>
<dbReference type="PANTHER" id="PTHR23022:SF134">
    <property type="entry name" value="TRANSPOSABLE ELEMENT TC1 TRANSPOSASE"/>
    <property type="match status" value="1"/>
</dbReference>
<keyword evidence="2" id="KW-1185">Reference proteome</keyword>
<dbReference type="AlphaFoldDB" id="A0AAV5T7Z3"/>
<organism evidence="1 2">
    <name type="scientific">Pristionchus entomophagus</name>
    <dbReference type="NCBI Taxonomy" id="358040"/>
    <lineage>
        <taxon>Eukaryota</taxon>
        <taxon>Metazoa</taxon>
        <taxon>Ecdysozoa</taxon>
        <taxon>Nematoda</taxon>
        <taxon>Chromadorea</taxon>
        <taxon>Rhabditida</taxon>
        <taxon>Rhabditina</taxon>
        <taxon>Diplogasteromorpha</taxon>
        <taxon>Diplogasteroidea</taxon>
        <taxon>Neodiplogasteridae</taxon>
        <taxon>Pristionchus</taxon>
    </lineage>
</organism>
<gene>
    <name evidence="1" type="ORF">PENTCL1PPCAC_13528</name>
</gene>
<evidence type="ECO:0000313" key="1">
    <source>
        <dbReference type="EMBL" id="GMS91353.1"/>
    </source>
</evidence>